<dbReference type="InterPro" id="IPR004995">
    <property type="entry name" value="Spore_Ger"/>
</dbReference>
<proteinExistence type="inferred from homology"/>
<keyword evidence="3" id="KW-0812">Transmembrane</keyword>
<evidence type="ECO:0000256" key="2">
    <source>
        <dbReference type="ARBA" id="ARBA00023136"/>
    </source>
</evidence>
<dbReference type="AlphaFoldDB" id="A0A089L7J3"/>
<protein>
    <submittedName>
        <fullName evidence="4">Spore gernimation protein KA</fullName>
    </submittedName>
</protein>
<evidence type="ECO:0000256" key="3">
    <source>
        <dbReference type="SAM" id="Phobius"/>
    </source>
</evidence>
<feature type="transmembrane region" description="Helical" evidence="3">
    <location>
        <begin position="354"/>
        <end position="372"/>
    </location>
</feature>
<evidence type="ECO:0000256" key="1">
    <source>
        <dbReference type="ARBA" id="ARBA00005278"/>
    </source>
</evidence>
<dbReference type="Pfam" id="PF03323">
    <property type="entry name" value="GerA"/>
    <property type="match status" value="1"/>
</dbReference>
<evidence type="ECO:0000313" key="5">
    <source>
        <dbReference type="Proteomes" id="UP000029518"/>
    </source>
</evidence>
<name>A0A089L7J3_PAEBO</name>
<dbReference type="PIRSF" id="PIRSF005690">
    <property type="entry name" value="GerBA"/>
    <property type="match status" value="1"/>
</dbReference>
<keyword evidence="5" id="KW-1185">Reference proteome</keyword>
<feature type="transmembrane region" description="Helical" evidence="3">
    <location>
        <begin position="312"/>
        <end position="334"/>
    </location>
</feature>
<dbReference type="HOGENOM" id="CLU_021639_4_1_9"/>
<feature type="transmembrane region" description="Helical" evidence="3">
    <location>
        <begin position="435"/>
        <end position="461"/>
    </location>
</feature>
<dbReference type="PANTHER" id="PTHR22550">
    <property type="entry name" value="SPORE GERMINATION PROTEIN"/>
    <property type="match status" value="1"/>
</dbReference>
<keyword evidence="2 3" id="KW-0472">Membrane</keyword>
<accession>A0A089L7J3</accession>
<keyword evidence="3" id="KW-1133">Transmembrane helix</keyword>
<feature type="transmembrane region" description="Helical" evidence="3">
    <location>
        <begin position="404"/>
        <end position="423"/>
    </location>
</feature>
<dbReference type="GO" id="GO:0009847">
    <property type="term" value="P:spore germination"/>
    <property type="evidence" value="ECO:0007669"/>
    <property type="project" value="InterPro"/>
</dbReference>
<sequence>MTAVKSKDAELNNGSAGKISSFQPLGPSLDDTMALFRKIFSNDGTLRIRVIENKQGLPVRCGLIYVDGMIDRDLIQNGITKPVMTYHFTEEESGSPAELMEKIRMEVINISDIMVSTELDELVGAVVSGKTVFLLDGYAGALNINAQGWETRSIEEPTTEKAVRGPREGFTESLLVNLTLIRRRVQNSDLKFVFMDIGTRSKTQTCICYMESLASPDILEELYGRLERVEIDAMLDTGYLAELIRDEPYSPFETIGNTERPDALVSKIMEGRIAVLMEGTPFALTLPYVFVENFQASEDYYINYYFASFNRLIRVLGAFMSISIPAGYVALVTYAQEMVPTLLLLSIATARLSVPFPTVVEALIMLTIFEVLREAGARIPTSIGQAVSIVGALVLGQAAVDARIVSAPMVIVVGLTGITTLLNPRLTGPLIIARLALLFVTFFLGIYGYFFGLLGLVIHLMSLRSFGVSYMLGVGSIRPQDIKDTAIRAPWWDMYLRPAMIGARNMKRKPSSKRAKRS</sequence>
<gene>
    <name evidence="4" type="ORF">PBOR_02990</name>
</gene>
<comment type="similarity">
    <text evidence="1">Belongs to the GerABKA family.</text>
</comment>
<dbReference type="GO" id="GO:0016020">
    <property type="term" value="C:membrane"/>
    <property type="evidence" value="ECO:0007669"/>
    <property type="project" value="InterPro"/>
</dbReference>
<dbReference type="KEGG" id="pbd:PBOR_02990"/>
<feature type="transmembrane region" description="Helical" evidence="3">
    <location>
        <begin position="379"/>
        <end position="398"/>
    </location>
</feature>
<dbReference type="EMBL" id="CP009285">
    <property type="protein sequence ID" value="AIQ56040.1"/>
    <property type="molecule type" value="Genomic_DNA"/>
</dbReference>
<organism evidence="4 5">
    <name type="scientific">Paenibacillus borealis</name>
    <dbReference type="NCBI Taxonomy" id="160799"/>
    <lineage>
        <taxon>Bacteria</taxon>
        <taxon>Bacillati</taxon>
        <taxon>Bacillota</taxon>
        <taxon>Bacilli</taxon>
        <taxon>Bacillales</taxon>
        <taxon>Paenibacillaceae</taxon>
        <taxon>Paenibacillus</taxon>
    </lineage>
</organism>
<dbReference type="PANTHER" id="PTHR22550:SF5">
    <property type="entry name" value="LEUCINE ZIPPER PROTEIN 4"/>
    <property type="match status" value="1"/>
</dbReference>
<dbReference type="InterPro" id="IPR050768">
    <property type="entry name" value="UPF0353/GerABKA_families"/>
</dbReference>
<reference evidence="4" key="1">
    <citation type="submission" date="2014-08" db="EMBL/GenBank/DDBJ databases">
        <title>Comparative genomics of the Paenibacillus odorifer group.</title>
        <authorList>
            <person name="den Bakker H.C."/>
            <person name="Tsai Y.-C.Y.-C."/>
            <person name="Martin N."/>
            <person name="Korlach J."/>
            <person name="Wiedmann M."/>
        </authorList>
    </citation>
    <scope>NUCLEOTIDE SEQUENCE [LARGE SCALE GENOMIC DNA]</scope>
    <source>
        <strain evidence="4">DSM 13188</strain>
    </source>
</reference>
<evidence type="ECO:0000313" key="4">
    <source>
        <dbReference type="EMBL" id="AIQ56040.1"/>
    </source>
</evidence>
<dbReference type="Proteomes" id="UP000029518">
    <property type="component" value="Chromosome"/>
</dbReference>